<dbReference type="GO" id="GO:0008199">
    <property type="term" value="F:ferric iron binding"/>
    <property type="evidence" value="ECO:0007669"/>
    <property type="project" value="InterPro"/>
</dbReference>
<keyword evidence="2" id="KW-0223">Dioxygenase</keyword>
<organism evidence="2 3">
    <name type="scientific">Christiangramia flava JLT2011</name>
    <dbReference type="NCBI Taxonomy" id="1229726"/>
    <lineage>
        <taxon>Bacteria</taxon>
        <taxon>Pseudomonadati</taxon>
        <taxon>Bacteroidota</taxon>
        <taxon>Flavobacteriia</taxon>
        <taxon>Flavobacteriales</taxon>
        <taxon>Flavobacteriaceae</taxon>
        <taxon>Christiangramia</taxon>
    </lineage>
</organism>
<evidence type="ECO:0000259" key="1">
    <source>
        <dbReference type="Pfam" id="PF00775"/>
    </source>
</evidence>
<gene>
    <name evidence="2" type="ORF">GRFL_0221</name>
</gene>
<keyword evidence="3" id="KW-1185">Reference proteome</keyword>
<dbReference type="GO" id="GO:0016702">
    <property type="term" value="F:oxidoreductase activity, acting on single donors with incorporation of molecular oxygen, incorporation of two atoms of oxygen"/>
    <property type="evidence" value="ECO:0007669"/>
    <property type="project" value="InterPro"/>
</dbReference>
<evidence type="ECO:0000313" key="2">
    <source>
        <dbReference type="EMBL" id="APU66945.1"/>
    </source>
</evidence>
<dbReference type="PANTHER" id="PTHR34315">
    <property type="match status" value="1"/>
</dbReference>
<dbReference type="STRING" id="1229726.GRFL_0221"/>
<keyword evidence="2" id="KW-0560">Oxidoreductase</keyword>
<reference evidence="2 3" key="1">
    <citation type="submission" date="2016-07" db="EMBL/GenBank/DDBJ databases">
        <title>Multi-omics approach to identify versatile polysaccharide utilization systems of a marine flavobacterium Gramella flava.</title>
        <authorList>
            <person name="Tang K."/>
        </authorList>
    </citation>
    <scope>NUCLEOTIDE SEQUENCE [LARGE SCALE GENOMIC DNA]</scope>
    <source>
        <strain evidence="2 3">JLT2011</strain>
    </source>
</reference>
<evidence type="ECO:0000313" key="3">
    <source>
        <dbReference type="Proteomes" id="UP000186230"/>
    </source>
</evidence>
<name>A0A1L7I1D5_9FLAO</name>
<protein>
    <submittedName>
        <fullName evidence="2">Putative dioxygenase</fullName>
    </submittedName>
</protein>
<feature type="domain" description="Intradiol ring-cleavage dioxygenases" evidence="1">
    <location>
        <begin position="86"/>
        <end position="194"/>
    </location>
</feature>
<dbReference type="InterPro" id="IPR015889">
    <property type="entry name" value="Intradiol_dOase_core"/>
</dbReference>
<dbReference type="PANTHER" id="PTHR34315:SF1">
    <property type="entry name" value="INTRADIOL RING-CLEAVAGE DIOXYGENASES DOMAIN-CONTAINING PROTEIN-RELATED"/>
    <property type="match status" value="1"/>
</dbReference>
<dbReference type="EMBL" id="CP016359">
    <property type="protein sequence ID" value="APU66945.1"/>
    <property type="molecule type" value="Genomic_DNA"/>
</dbReference>
<dbReference type="KEGG" id="gfl:GRFL_0221"/>
<proteinExistence type="predicted"/>
<dbReference type="SUPFAM" id="SSF49482">
    <property type="entry name" value="Aromatic compound dioxygenase"/>
    <property type="match status" value="1"/>
</dbReference>
<sequence>MIGIFTSENISVMKRKDFLRRGMIGAGTILAIPSVLTNCSKDDSAITDAVDETGEVDYESGTSGDCVVSPQETAGPYPIKTPAQLVRENIIADRPGVPLLINIIVQDQSNSCEPVADVLVDVWHCDADGNYSEYGSYTSEHFLRGRQTTDTNGNASFLSIYPGWYRGRAPHIHLEVLDSNENSLKITQIAFPEDVSDEVYSTSEYNGTADTSNNQDGIFQDSLQYNMLDSITGNTTDGFTLTKTIII</sequence>
<dbReference type="Pfam" id="PF00775">
    <property type="entry name" value="Dioxygenase_C"/>
    <property type="match status" value="1"/>
</dbReference>
<dbReference type="Gene3D" id="2.60.130.10">
    <property type="entry name" value="Aromatic compound dioxygenase"/>
    <property type="match status" value="1"/>
</dbReference>
<dbReference type="AlphaFoldDB" id="A0A1L7I1D5"/>
<accession>A0A1L7I1D5</accession>
<dbReference type="InterPro" id="IPR000627">
    <property type="entry name" value="Intradiol_dOase_C"/>
</dbReference>
<dbReference type="Proteomes" id="UP000186230">
    <property type="component" value="Chromosome"/>
</dbReference>